<dbReference type="Gene3D" id="3.40.50.12780">
    <property type="entry name" value="N-terminal domain of ligase-like"/>
    <property type="match status" value="1"/>
</dbReference>
<keyword evidence="3" id="KW-1185">Reference proteome</keyword>
<dbReference type="WBParaSite" id="ASIM_0000883701-mRNA-1">
    <property type="protein sequence ID" value="ASIM_0000883701-mRNA-1"/>
    <property type="gene ID" value="ASIM_0000883701"/>
</dbReference>
<dbReference type="PANTHER" id="PTHR24095">
    <property type="entry name" value="ACETYL-COENZYME A SYNTHETASE"/>
    <property type="match status" value="1"/>
</dbReference>
<gene>
    <name evidence="2" type="ORF">ASIM_LOCUS8600</name>
</gene>
<dbReference type="Proteomes" id="UP000267096">
    <property type="component" value="Unassembled WGS sequence"/>
</dbReference>
<dbReference type="OrthoDB" id="8955953at2759"/>
<keyword evidence="1" id="KW-1133">Transmembrane helix</keyword>
<evidence type="ECO:0000313" key="3">
    <source>
        <dbReference type="Proteomes" id="UP000267096"/>
    </source>
</evidence>
<dbReference type="GO" id="GO:0006085">
    <property type="term" value="P:acetyl-CoA biosynthetic process"/>
    <property type="evidence" value="ECO:0007669"/>
    <property type="project" value="TreeGrafter"/>
</dbReference>
<dbReference type="SUPFAM" id="SSF56801">
    <property type="entry name" value="Acetyl-CoA synthetase-like"/>
    <property type="match status" value="1"/>
</dbReference>
<evidence type="ECO:0000313" key="2">
    <source>
        <dbReference type="EMBL" id="VDK33109.1"/>
    </source>
</evidence>
<dbReference type="PANTHER" id="PTHR24095:SF244">
    <property type="entry name" value="ACETYL-COENZYME A SYNTHETASE"/>
    <property type="match status" value="1"/>
</dbReference>
<feature type="transmembrane region" description="Helical" evidence="1">
    <location>
        <begin position="80"/>
        <end position="102"/>
    </location>
</feature>
<evidence type="ECO:0000313" key="4">
    <source>
        <dbReference type="WBParaSite" id="ASIM_0000883701-mRNA-1"/>
    </source>
</evidence>
<proteinExistence type="predicted"/>
<dbReference type="InterPro" id="IPR042099">
    <property type="entry name" value="ANL_N_sf"/>
</dbReference>
<dbReference type="AlphaFoldDB" id="A0A0M3JMF1"/>
<evidence type="ECO:0000256" key="1">
    <source>
        <dbReference type="SAM" id="Phobius"/>
    </source>
</evidence>
<protein>
    <submittedName>
        <fullName evidence="4">Acetyl-CoA synthetase (inferred by orthology to a S. mansoni protein)</fullName>
    </submittedName>
</protein>
<reference evidence="4" key="1">
    <citation type="submission" date="2017-02" db="UniProtKB">
        <authorList>
            <consortium name="WormBaseParasite"/>
        </authorList>
    </citation>
    <scope>IDENTIFICATION</scope>
</reference>
<organism evidence="4">
    <name type="scientific">Anisakis simplex</name>
    <name type="common">Herring worm</name>
    <dbReference type="NCBI Taxonomy" id="6269"/>
    <lineage>
        <taxon>Eukaryota</taxon>
        <taxon>Metazoa</taxon>
        <taxon>Ecdysozoa</taxon>
        <taxon>Nematoda</taxon>
        <taxon>Chromadorea</taxon>
        <taxon>Rhabditida</taxon>
        <taxon>Spirurina</taxon>
        <taxon>Ascaridomorpha</taxon>
        <taxon>Ascaridoidea</taxon>
        <taxon>Anisakidae</taxon>
        <taxon>Anisakis</taxon>
        <taxon>Anisakis simplex complex</taxon>
    </lineage>
</organism>
<name>A0A0M3JMF1_ANISI</name>
<sequence>MMCSEENFQVLVNVPGDKHCVVVDTYWQTETGGHVIAPLPGAIPTKPGSATLPFFGVVPTIVDAQGRELEGPGEGNLVGFMRFIVCICNILFVLCGLVFVCIRGDEDK</sequence>
<keyword evidence="1" id="KW-0812">Transmembrane</keyword>
<accession>A0A0M3JMF1</accession>
<dbReference type="EMBL" id="UYRR01023835">
    <property type="protein sequence ID" value="VDK33109.1"/>
    <property type="molecule type" value="Genomic_DNA"/>
</dbReference>
<dbReference type="GO" id="GO:0003987">
    <property type="term" value="F:acetate-CoA ligase activity"/>
    <property type="evidence" value="ECO:0007669"/>
    <property type="project" value="TreeGrafter"/>
</dbReference>
<keyword evidence="1" id="KW-0472">Membrane</keyword>
<reference evidence="2 3" key="2">
    <citation type="submission" date="2018-11" db="EMBL/GenBank/DDBJ databases">
        <authorList>
            <consortium name="Pathogen Informatics"/>
        </authorList>
    </citation>
    <scope>NUCLEOTIDE SEQUENCE [LARGE SCALE GENOMIC DNA]</scope>
</reference>